<keyword evidence="1" id="KW-0479">Metal-binding</keyword>
<dbReference type="AlphaFoldDB" id="A0A2G9I5N8"/>
<evidence type="ECO:0000313" key="5">
    <source>
        <dbReference type="Proteomes" id="UP000231279"/>
    </source>
</evidence>
<feature type="compositionally biased region" description="Low complexity" evidence="2">
    <location>
        <begin position="129"/>
        <end position="142"/>
    </location>
</feature>
<dbReference type="InterPro" id="IPR013087">
    <property type="entry name" value="Znf_C2H2_type"/>
</dbReference>
<dbReference type="EMBL" id="NKXS01000316">
    <property type="protein sequence ID" value="PIN25073.1"/>
    <property type="molecule type" value="Genomic_DNA"/>
</dbReference>
<feature type="region of interest" description="Disordered" evidence="2">
    <location>
        <begin position="237"/>
        <end position="321"/>
    </location>
</feature>
<accession>A0A2G9I5N8</accession>
<name>A0A2G9I5N8_9LAMI</name>
<dbReference type="Proteomes" id="UP000231279">
    <property type="component" value="Unassembled WGS sequence"/>
</dbReference>
<feature type="region of interest" description="Disordered" evidence="2">
    <location>
        <begin position="123"/>
        <end position="143"/>
    </location>
</feature>
<feature type="region of interest" description="Disordered" evidence="2">
    <location>
        <begin position="395"/>
        <end position="417"/>
    </location>
</feature>
<organism evidence="4 5">
    <name type="scientific">Handroanthus impetiginosus</name>
    <dbReference type="NCBI Taxonomy" id="429701"/>
    <lineage>
        <taxon>Eukaryota</taxon>
        <taxon>Viridiplantae</taxon>
        <taxon>Streptophyta</taxon>
        <taxon>Embryophyta</taxon>
        <taxon>Tracheophyta</taxon>
        <taxon>Spermatophyta</taxon>
        <taxon>Magnoliopsida</taxon>
        <taxon>eudicotyledons</taxon>
        <taxon>Gunneridae</taxon>
        <taxon>Pentapetalae</taxon>
        <taxon>asterids</taxon>
        <taxon>lamiids</taxon>
        <taxon>Lamiales</taxon>
        <taxon>Bignoniaceae</taxon>
        <taxon>Crescentiina</taxon>
        <taxon>Tabebuia alliance</taxon>
        <taxon>Handroanthus</taxon>
    </lineage>
</organism>
<dbReference type="PANTHER" id="PTHR36055:SF1">
    <property type="entry name" value="C2H2-LIKE ZINC FINGER PROTEIN"/>
    <property type="match status" value="1"/>
</dbReference>
<keyword evidence="1" id="KW-0863">Zinc-finger</keyword>
<feature type="domain" description="C2H2-type" evidence="3">
    <location>
        <begin position="15"/>
        <end position="42"/>
    </location>
</feature>
<evidence type="ECO:0000256" key="1">
    <source>
        <dbReference type="PROSITE-ProRule" id="PRU00042"/>
    </source>
</evidence>
<evidence type="ECO:0000256" key="2">
    <source>
        <dbReference type="SAM" id="MobiDB-lite"/>
    </source>
</evidence>
<dbReference type="PANTHER" id="PTHR36055">
    <property type="entry name" value="C2H2-LIKE ZINC FINGER PROTEIN"/>
    <property type="match status" value="1"/>
</dbReference>
<gene>
    <name evidence="4" type="ORF">CDL12_02190</name>
</gene>
<reference evidence="5" key="1">
    <citation type="journal article" date="2018" name="Gigascience">
        <title>Genome assembly of the Pink Ipe (Handroanthus impetiginosus, Bignoniaceae), a highly valued, ecologically keystone Neotropical timber forest tree.</title>
        <authorList>
            <person name="Silva-Junior O.B."/>
            <person name="Grattapaglia D."/>
            <person name="Novaes E."/>
            <person name="Collevatti R.G."/>
        </authorList>
    </citation>
    <scope>NUCLEOTIDE SEQUENCE [LARGE SCALE GENOMIC DNA]</scope>
    <source>
        <strain evidence="5">cv. UFG-1</strain>
    </source>
</reference>
<protein>
    <recommendedName>
        <fullName evidence="3">C2H2-type domain-containing protein</fullName>
    </recommendedName>
</protein>
<evidence type="ECO:0000313" key="4">
    <source>
        <dbReference type="EMBL" id="PIN25073.1"/>
    </source>
</evidence>
<feature type="compositionally biased region" description="Low complexity" evidence="2">
    <location>
        <begin position="237"/>
        <end position="252"/>
    </location>
</feature>
<sequence length="484" mass="53901">MDLRQLLEQKRKEYPKCEKCSRVFCSPINFRRHLRVHRGSLNVEKLSLEQVKEILAFDDVMLKEIPGSSVLNCLASSLRKPDVSTLPQVYLKAGFSLLEKKVTEQFCGGDADSTVNIIAADTPTSAEASKPSPLPDSSSKEPVLSINLDSPLESLQPQIFMCLCEVKAWIADQNAEALRSQKLLVEEEESEQKRQAVLLESKKQKKLCQDKLEVKEQLYGGNTDLAVIVVADRQTSAKASEPSTSSDSSSNAPNLPKSLDSRLKSLQTQRKESDKDIEAQFGSNREHVNQGDSHTIEPQVALRPSSSRGETSNQISDDKRVVTVGSIPVTLRSHVAQQPPDEALDNCSTESPMLKMKNASEKEIKATTSSHGKIKSIPLVDRGNDSEQDAILEKVHDQILPGERSTVSQPTDDEDFDNRENYRALSDENAEHEGCPHYREDCHVPSDEYAQREFCPYCIAATREFLAKRWEAAISGEHEILDLS</sequence>
<dbReference type="STRING" id="429701.A0A2G9I5N8"/>
<keyword evidence="1" id="KW-0862">Zinc</keyword>
<keyword evidence="5" id="KW-1185">Reference proteome</keyword>
<dbReference type="PROSITE" id="PS00028">
    <property type="entry name" value="ZINC_FINGER_C2H2_1"/>
    <property type="match status" value="1"/>
</dbReference>
<feature type="compositionally biased region" description="Basic and acidic residues" evidence="2">
    <location>
        <begin position="259"/>
        <end position="289"/>
    </location>
</feature>
<dbReference type="PROSITE" id="PS50157">
    <property type="entry name" value="ZINC_FINGER_C2H2_2"/>
    <property type="match status" value="1"/>
</dbReference>
<dbReference type="GO" id="GO:0008270">
    <property type="term" value="F:zinc ion binding"/>
    <property type="evidence" value="ECO:0007669"/>
    <property type="project" value="UniProtKB-KW"/>
</dbReference>
<evidence type="ECO:0000259" key="3">
    <source>
        <dbReference type="PROSITE" id="PS50157"/>
    </source>
</evidence>
<comment type="caution">
    <text evidence="4">The sequence shown here is derived from an EMBL/GenBank/DDBJ whole genome shotgun (WGS) entry which is preliminary data.</text>
</comment>
<proteinExistence type="predicted"/>
<dbReference type="OrthoDB" id="191139at2759"/>
<feature type="compositionally biased region" description="Polar residues" evidence="2">
    <location>
        <begin position="304"/>
        <end position="315"/>
    </location>
</feature>